<dbReference type="InterPro" id="IPR052715">
    <property type="entry name" value="RAYT_transposase"/>
</dbReference>
<evidence type="ECO:0000259" key="1">
    <source>
        <dbReference type="SMART" id="SM01321"/>
    </source>
</evidence>
<protein>
    <submittedName>
        <fullName evidence="2">REP element-mobilizing transposase RayT</fullName>
    </submittedName>
</protein>
<dbReference type="PANTHER" id="PTHR36966:SF1">
    <property type="entry name" value="REP-ASSOCIATED TYROSINE TRANSPOSASE"/>
    <property type="match status" value="1"/>
</dbReference>
<dbReference type="InterPro" id="IPR002686">
    <property type="entry name" value="Transposase_17"/>
</dbReference>
<dbReference type="PANTHER" id="PTHR36966">
    <property type="entry name" value="REP-ASSOCIATED TYROSINE TRANSPOSASE"/>
    <property type="match status" value="1"/>
</dbReference>
<dbReference type="Gene3D" id="3.30.70.1290">
    <property type="entry name" value="Transposase IS200-like"/>
    <property type="match status" value="1"/>
</dbReference>
<dbReference type="InterPro" id="IPR036515">
    <property type="entry name" value="Transposase_17_sf"/>
</dbReference>
<comment type="caution">
    <text evidence="2">The sequence shown here is derived from an EMBL/GenBank/DDBJ whole genome shotgun (WGS) entry which is preliminary data.</text>
</comment>
<dbReference type="Proteomes" id="UP000779507">
    <property type="component" value="Unassembled WGS sequence"/>
</dbReference>
<dbReference type="EMBL" id="JABSNP010000006">
    <property type="protein sequence ID" value="NRT18943.1"/>
    <property type="molecule type" value="Genomic_DNA"/>
</dbReference>
<dbReference type="Pfam" id="PF01797">
    <property type="entry name" value="Y1_Tnp"/>
    <property type="match status" value="1"/>
</dbReference>
<sequence length="198" mass="22757">MHYQRNLPHIMPPGATLFVTFRLAGSLPLAVVEQLQKEYAQPLHFQEDPDQTHARQRRYFGVFDQLLDTGGGGPTWLRQAAVAQVVAEALHFRHGRDYTLWAYCIMANHVHLLVSPIGADGQRFYRVLQSLKARTARRCNELIGGTGDAFWQPESYDHYVRNTAEMDRIIAYVLNNPVKAGLVDDWTQWPHTYLNPDW</sequence>
<gene>
    <name evidence="2" type="ORF">HNP98_001766</name>
</gene>
<keyword evidence="3" id="KW-1185">Reference proteome</keyword>
<evidence type="ECO:0000313" key="3">
    <source>
        <dbReference type="Proteomes" id="UP000779507"/>
    </source>
</evidence>
<feature type="domain" description="Transposase IS200-like" evidence="1">
    <location>
        <begin position="12"/>
        <end position="176"/>
    </location>
</feature>
<reference evidence="2 3" key="1">
    <citation type="submission" date="2020-05" db="EMBL/GenBank/DDBJ databases">
        <title>Genomic Encyclopedia of Type Strains, Phase IV (KMG-V): Genome sequencing to study the core and pangenomes of soil and plant-associated prokaryotes.</title>
        <authorList>
            <person name="Whitman W."/>
        </authorList>
    </citation>
    <scope>NUCLEOTIDE SEQUENCE [LARGE SCALE GENOMIC DNA]</scope>
    <source>
        <strain evidence="2 3">9A</strain>
    </source>
</reference>
<proteinExistence type="predicted"/>
<dbReference type="RefSeq" id="WP_173809669.1">
    <property type="nucleotide sequence ID" value="NZ_JABSNP010000006.1"/>
</dbReference>
<evidence type="ECO:0000313" key="2">
    <source>
        <dbReference type="EMBL" id="NRT18943.1"/>
    </source>
</evidence>
<name>A0ABX2FP31_9BACT</name>
<dbReference type="SUPFAM" id="SSF143422">
    <property type="entry name" value="Transposase IS200-like"/>
    <property type="match status" value="1"/>
</dbReference>
<dbReference type="SMART" id="SM01321">
    <property type="entry name" value="Y1_Tnp"/>
    <property type="match status" value="1"/>
</dbReference>
<accession>A0ABX2FP31</accession>
<organism evidence="2 3">
    <name type="scientific">Hymenobacter caeli</name>
    <dbReference type="NCBI Taxonomy" id="2735894"/>
    <lineage>
        <taxon>Bacteria</taxon>
        <taxon>Pseudomonadati</taxon>
        <taxon>Bacteroidota</taxon>
        <taxon>Cytophagia</taxon>
        <taxon>Cytophagales</taxon>
        <taxon>Hymenobacteraceae</taxon>
        <taxon>Hymenobacter</taxon>
    </lineage>
</organism>